<evidence type="ECO:0000313" key="1">
    <source>
        <dbReference type="EMBL" id="GFE81064.1"/>
    </source>
</evidence>
<keyword evidence="2" id="KW-1185">Reference proteome</keyword>
<comment type="caution">
    <text evidence="1">The sequence shown here is derived from an EMBL/GenBank/DDBJ whole genome shotgun (WGS) entry which is preliminary data.</text>
</comment>
<name>A0A829YCE6_9GAMM</name>
<dbReference type="EMBL" id="BLJN01000003">
    <property type="protein sequence ID" value="GFE81064.1"/>
    <property type="molecule type" value="Genomic_DNA"/>
</dbReference>
<evidence type="ECO:0000313" key="2">
    <source>
        <dbReference type="Proteomes" id="UP000445000"/>
    </source>
</evidence>
<accession>A0A829YCE6</accession>
<dbReference type="AlphaFoldDB" id="A0A829YCE6"/>
<sequence length="60" mass="7038">MDSKLLQRRLGQEIDRDLLAATQRLSPEQRLDAFLTHSRLMMELYQAGQRARESRQPKSP</sequence>
<proteinExistence type="predicted"/>
<organism evidence="1 2">
    <name type="scientific">Steroidobacter agaridevorans</name>
    <dbReference type="NCBI Taxonomy" id="2695856"/>
    <lineage>
        <taxon>Bacteria</taxon>
        <taxon>Pseudomonadati</taxon>
        <taxon>Pseudomonadota</taxon>
        <taxon>Gammaproteobacteria</taxon>
        <taxon>Steroidobacterales</taxon>
        <taxon>Steroidobacteraceae</taxon>
        <taxon>Steroidobacter</taxon>
    </lineage>
</organism>
<reference evidence="2" key="1">
    <citation type="submission" date="2020-01" db="EMBL/GenBank/DDBJ databases">
        <title>'Steroidobacter agaridevorans' sp. nov., agar-degrading bacteria isolated from rhizosphere soils.</title>
        <authorList>
            <person name="Ikenaga M."/>
            <person name="Kataoka M."/>
            <person name="Murouchi A."/>
            <person name="Katsuragi S."/>
            <person name="Sakai M."/>
        </authorList>
    </citation>
    <scope>NUCLEOTIDE SEQUENCE [LARGE SCALE GENOMIC DNA]</scope>
    <source>
        <strain evidence="2">YU21-B</strain>
    </source>
</reference>
<dbReference type="RefSeq" id="WP_161812764.1">
    <property type="nucleotide sequence ID" value="NZ_BLJN01000003.1"/>
</dbReference>
<dbReference type="Proteomes" id="UP000445000">
    <property type="component" value="Unassembled WGS sequence"/>
</dbReference>
<protein>
    <submittedName>
        <fullName evidence="1">Uncharacterized protein</fullName>
    </submittedName>
</protein>
<gene>
    <name evidence="1" type="ORF">GCM10011487_30640</name>
</gene>